<dbReference type="NCBIfam" id="TIGR00231">
    <property type="entry name" value="small_GTP"/>
    <property type="match status" value="1"/>
</dbReference>
<dbReference type="GeneID" id="40312527"/>
<dbReference type="SMART" id="SM00175">
    <property type="entry name" value="RAB"/>
    <property type="match status" value="1"/>
</dbReference>
<sequence length="239" mass="27055">MTMIEEDFDKTIKVIIVGNGTVGKSSLITRFADGTYTTGYKKTLAVDFIEKHRAIKMNDGSEETLTFLLWDTAGQEEYNSITRAYYRGAGAAVIVFSTTDRASFNAVKEWHRKIKEECGEAICVLVQNKIDLLDQAAVTPAEIEELRQQLNVRLFRTSVKENISIDDVFNYIGCAYLDPTQEEPEPVNDSAQDAPTKVTHLDAQKNCLQHHLKLRREDGASNARHVSRVERFFKRCVTD</sequence>
<evidence type="ECO:0000256" key="2">
    <source>
        <dbReference type="ARBA" id="ARBA00023134"/>
    </source>
</evidence>
<dbReference type="RefSeq" id="XP_029217393.1">
    <property type="nucleotide sequence ID" value="XM_029365962.1"/>
</dbReference>
<accession>A0A2A9M897</accession>
<dbReference type="GO" id="GO:0003924">
    <property type="term" value="F:GTPase activity"/>
    <property type="evidence" value="ECO:0007669"/>
    <property type="project" value="InterPro"/>
</dbReference>
<dbReference type="PROSITE" id="PS51421">
    <property type="entry name" value="RAS"/>
    <property type="match status" value="1"/>
</dbReference>
<dbReference type="KEGG" id="bbes:BESB_076010"/>
<evidence type="ECO:0000313" key="3">
    <source>
        <dbReference type="EMBL" id="PFH33384.1"/>
    </source>
</evidence>
<dbReference type="OrthoDB" id="328704at2759"/>
<dbReference type="Proteomes" id="UP000224006">
    <property type="component" value="Chromosome VII"/>
</dbReference>
<dbReference type="InterPro" id="IPR001806">
    <property type="entry name" value="Small_GTPase"/>
</dbReference>
<comment type="caution">
    <text evidence="3">The sequence shown here is derived from an EMBL/GenBank/DDBJ whole genome shotgun (WGS) entry which is preliminary data.</text>
</comment>
<dbReference type="Pfam" id="PF00071">
    <property type="entry name" value="Ras"/>
    <property type="match status" value="1"/>
</dbReference>
<gene>
    <name evidence="3" type="ORF">BESB_076010</name>
</gene>
<dbReference type="InterPro" id="IPR005225">
    <property type="entry name" value="Small_GTP-bd"/>
</dbReference>
<proteinExistence type="predicted"/>
<keyword evidence="1" id="KW-0547">Nucleotide-binding</keyword>
<keyword evidence="2" id="KW-0342">GTP-binding</keyword>
<dbReference type="PROSITE" id="PS51419">
    <property type="entry name" value="RAB"/>
    <property type="match status" value="1"/>
</dbReference>
<organism evidence="3 4">
    <name type="scientific">Besnoitia besnoiti</name>
    <name type="common">Apicomplexan protozoan</name>
    <dbReference type="NCBI Taxonomy" id="94643"/>
    <lineage>
        <taxon>Eukaryota</taxon>
        <taxon>Sar</taxon>
        <taxon>Alveolata</taxon>
        <taxon>Apicomplexa</taxon>
        <taxon>Conoidasida</taxon>
        <taxon>Coccidia</taxon>
        <taxon>Eucoccidiorida</taxon>
        <taxon>Eimeriorina</taxon>
        <taxon>Sarcocystidae</taxon>
        <taxon>Besnoitia</taxon>
    </lineage>
</organism>
<dbReference type="FunFam" id="3.40.50.300:FF:001329">
    <property type="entry name" value="Small GTP-binding protein, putative"/>
    <property type="match status" value="1"/>
</dbReference>
<protein>
    <submittedName>
        <fullName evidence="3">Small rab-related GTPase</fullName>
    </submittedName>
</protein>
<dbReference type="EMBL" id="NWUJ01000008">
    <property type="protein sequence ID" value="PFH33384.1"/>
    <property type="molecule type" value="Genomic_DNA"/>
</dbReference>
<dbReference type="SMART" id="SM00174">
    <property type="entry name" value="RHO"/>
    <property type="match status" value="1"/>
</dbReference>
<dbReference type="SUPFAM" id="SSF52540">
    <property type="entry name" value="P-loop containing nucleoside triphosphate hydrolases"/>
    <property type="match status" value="1"/>
</dbReference>
<dbReference type="AlphaFoldDB" id="A0A2A9M897"/>
<dbReference type="VEuPathDB" id="ToxoDB:BESB_076010"/>
<dbReference type="SMART" id="SM00176">
    <property type="entry name" value="RAN"/>
    <property type="match status" value="1"/>
</dbReference>
<dbReference type="SMART" id="SM00173">
    <property type="entry name" value="RAS"/>
    <property type="match status" value="1"/>
</dbReference>
<dbReference type="InterPro" id="IPR027417">
    <property type="entry name" value="P-loop_NTPase"/>
</dbReference>
<evidence type="ECO:0000313" key="4">
    <source>
        <dbReference type="Proteomes" id="UP000224006"/>
    </source>
</evidence>
<dbReference type="PROSITE" id="PS51420">
    <property type="entry name" value="RHO"/>
    <property type="match status" value="1"/>
</dbReference>
<dbReference type="PANTHER" id="PTHR47977">
    <property type="entry name" value="RAS-RELATED PROTEIN RAB"/>
    <property type="match status" value="1"/>
</dbReference>
<dbReference type="GO" id="GO:0005525">
    <property type="term" value="F:GTP binding"/>
    <property type="evidence" value="ECO:0007669"/>
    <property type="project" value="UniProtKB-KW"/>
</dbReference>
<keyword evidence="4" id="KW-1185">Reference proteome</keyword>
<dbReference type="InterPro" id="IPR050227">
    <property type="entry name" value="Rab"/>
</dbReference>
<evidence type="ECO:0000256" key="1">
    <source>
        <dbReference type="ARBA" id="ARBA00022741"/>
    </source>
</evidence>
<dbReference type="Gene3D" id="3.40.50.300">
    <property type="entry name" value="P-loop containing nucleotide triphosphate hydrolases"/>
    <property type="match status" value="1"/>
</dbReference>
<name>A0A2A9M897_BESBE</name>
<dbReference type="STRING" id="94643.A0A2A9M897"/>
<dbReference type="PRINTS" id="PR00449">
    <property type="entry name" value="RASTRNSFRMNG"/>
</dbReference>
<reference evidence="3 4" key="1">
    <citation type="submission" date="2017-09" db="EMBL/GenBank/DDBJ databases">
        <title>Genome sequencing of Besnoitia besnoiti strain Bb-Ger1.</title>
        <authorList>
            <person name="Schares G."/>
            <person name="Venepally P."/>
            <person name="Lorenzi H.A."/>
        </authorList>
    </citation>
    <scope>NUCLEOTIDE SEQUENCE [LARGE SCALE GENOMIC DNA]</scope>
    <source>
        <strain evidence="3 4">Bb-Ger1</strain>
    </source>
</reference>